<reference evidence="3" key="1">
    <citation type="submission" date="2022-11" db="UniProtKB">
        <authorList>
            <consortium name="WormBaseParasite"/>
        </authorList>
    </citation>
    <scope>IDENTIFICATION</scope>
</reference>
<dbReference type="Proteomes" id="UP000887574">
    <property type="component" value="Unplaced"/>
</dbReference>
<evidence type="ECO:0000313" key="3">
    <source>
        <dbReference type="WBParaSite" id="jg4381"/>
    </source>
</evidence>
<dbReference type="AlphaFoldDB" id="A0A915EBF1"/>
<dbReference type="WBParaSite" id="jg4381">
    <property type="protein sequence ID" value="jg4381"/>
    <property type="gene ID" value="jg4381"/>
</dbReference>
<feature type="region of interest" description="Disordered" evidence="1">
    <location>
        <begin position="473"/>
        <end position="499"/>
    </location>
</feature>
<proteinExistence type="predicted"/>
<feature type="region of interest" description="Disordered" evidence="1">
    <location>
        <begin position="569"/>
        <end position="601"/>
    </location>
</feature>
<feature type="region of interest" description="Disordered" evidence="1">
    <location>
        <begin position="524"/>
        <end position="551"/>
    </location>
</feature>
<organism evidence="2 3">
    <name type="scientific">Ditylenchus dipsaci</name>
    <dbReference type="NCBI Taxonomy" id="166011"/>
    <lineage>
        <taxon>Eukaryota</taxon>
        <taxon>Metazoa</taxon>
        <taxon>Ecdysozoa</taxon>
        <taxon>Nematoda</taxon>
        <taxon>Chromadorea</taxon>
        <taxon>Rhabditida</taxon>
        <taxon>Tylenchina</taxon>
        <taxon>Tylenchomorpha</taxon>
        <taxon>Sphaerularioidea</taxon>
        <taxon>Anguinidae</taxon>
        <taxon>Anguininae</taxon>
        <taxon>Ditylenchus</taxon>
    </lineage>
</organism>
<keyword evidence="2" id="KW-1185">Reference proteome</keyword>
<accession>A0A915EBF1</accession>
<name>A0A915EBF1_9BILA</name>
<evidence type="ECO:0000313" key="2">
    <source>
        <dbReference type="Proteomes" id="UP000887574"/>
    </source>
</evidence>
<evidence type="ECO:0000256" key="1">
    <source>
        <dbReference type="SAM" id="MobiDB-lite"/>
    </source>
</evidence>
<sequence length="601" mass="66071">MAALGRICQSSTAIEYLKTHGLLVEWRDRAVLICNESKPSPAMVTELSCLVSIFESLAVIDSVVLFLDSKTGGEFLKKAMQFVVTHSTVKHVTPTDHTQSSLSISQELVKLRNSLINLLKKCVCQAGSATKHRSRIASYLCELLRSPEGIVVHKTNKLGSGAFKQCMTSKQLNPTLLKMIHLLVLEDEKITVRFTDVHSENSEQDGPEAMENVEERMLHPMFGCNHNDRIVELPITAKKVRPHPSELQHQHGSFGGIGYSDLDEDFENFGLLNDWVYGMPGSSAYSLHPISKFSHISRKDRSPLLSDPYISAKSQLYCDAYSQHHPLHIHWSIASLVEGLNSVNRLSHTKRNSLLQKCLDEDEAELCELAAKPTSSTVPSEPVDSTDGYFTLTLRMRAHKAREGPEIDKQEQDPILAEFIENAPPVMSTLQHFAREGGLLELAKHLHLYHTFKQMLLRLTSNLASQTNAHAQNASTSGFSTPSFGKQAHPTSVVPTASDNQVGQLTDSLMAAVSSVFEVMSKQGLETGESAKPGDEKIVEEGGAGFSEEKSEDTQEVYDIMKMLEADQLSSSNAPTNSVLPSYLSTPAGPSSSVLSTMISS</sequence>
<protein>
    <submittedName>
        <fullName evidence="3">Uncharacterized protein</fullName>
    </submittedName>
</protein>